<sequence length="264" mass="28749">MGIVAGLTQDSLAYASGFKMIGESVPKLLSPTLTDEQFSTNLKKIKAAKCKVLSCNLFYPASIKIAGPEVDEAKVLAYTETVLSRARQAGVRFIVLGSSGARSIPADYGTVKAKSDFVALGKKLAQIAGKYQVTILLENLERTETNFITSLKSAAEVVREIDHPNFRLNADIFHMMREGESPNEIVEAGALIAFSEVAEKQNRSLPGVMGDDFRPYLSALHKINYKGFIFIEGSIKNAATEMPLAFKFLSAQIAEVYGTKKADK</sequence>
<dbReference type="SUPFAM" id="SSF51658">
    <property type="entry name" value="Xylose isomerase-like"/>
    <property type="match status" value="1"/>
</dbReference>
<evidence type="ECO:0000259" key="2">
    <source>
        <dbReference type="Pfam" id="PF01261"/>
    </source>
</evidence>
<dbReference type="EMBL" id="BMHZ01000001">
    <property type="protein sequence ID" value="GGG92131.1"/>
    <property type="molecule type" value="Genomic_DNA"/>
</dbReference>
<reference evidence="4" key="1">
    <citation type="journal article" date="2019" name="Int. J. Syst. Evol. Microbiol.">
        <title>The Global Catalogue of Microorganisms (GCM) 10K type strain sequencing project: providing services to taxonomists for standard genome sequencing and annotation.</title>
        <authorList>
            <consortium name="The Broad Institute Genomics Platform"/>
            <consortium name="The Broad Institute Genome Sequencing Center for Infectious Disease"/>
            <person name="Wu L."/>
            <person name="Ma J."/>
        </authorList>
    </citation>
    <scope>NUCLEOTIDE SEQUENCE [LARGE SCALE GENOMIC DNA]</scope>
    <source>
        <strain evidence="4">CGMCC 1.15287</strain>
    </source>
</reference>
<organism evidence="3 4">
    <name type="scientific">Pedobacter zeae</name>
    <dbReference type="NCBI Taxonomy" id="1737356"/>
    <lineage>
        <taxon>Bacteria</taxon>
        <taxon>Pseudomonadati</taxon>
        <taxon>Bacteroidota</taxon>
        <taxon>Sphingobacteriia</taxon>
        <taxon>Sphingobacteriales</taxon>
        <taxon>Sphingobacteriaceae</taxon>
        <taxon>Pedobacter</taxon>
    </lineage>
</organism>
<keyword evidence="4" id="KW-1185">Reference proteome</keyword>
<evidence type="ECO:0000313" key="4">
    <source>
        <dbReference type="Proteomes" id="UP000642938"/>
    </source>
</evidence>
<proteinExistence type="predicted"/>
<evidence type="ECO:0000256" key="1">
    <source>
        <dbReference type="ARBA" id="ARBA00023235"/>
    </source>
</evidence>
<dbReference type="Pfam" id="PF01261">
    <property type="entry name" value="AP_endonuc_2"/>
    <property type="match status" value="1"/>
</dbReference>
<dbReference type="InterPro" id="IPR050417">
    <property type="entry name" value="Sugar_Epim/Isomerase"/>
</dbReference>
<feature type="domain" description="Xylose isomerase-like TIM barrel" evidence="2">
    <location>
        <begin position="15"/>
        <end position="236"/>
    </location>
</feature>
<evidence type="ECO:0000313" key="3">
    <source>
        <dbReference type="EMBL" id="GGG92131.1"/>
    </source>
</evidence>
<dbReference type="Proteomes" id="UP000642938">
    <property type="component" value="Unassembled WGS sequence"/>
</dbReference>
<name>A0ABQ1XGG0_9SPHI</name>
<dbReference type="PANTHER" id="PTHR43489">
    <property type="entry name" value="ISOMERASE"/>
    <property type="match status" value="1"/>
</dbReference>
<accession>A0ABQ1XGG0</accession>
<comment type="caution">
    <text evidence="3">The sequence shown here is derived from an EMBL/GenBank/DDBJ whole genome shotgun (WGS) entry which is preliminary data.</text>
</comment>
<protein>
    <recommendedName>
        <fullName evidence="2">Xylose isomerase-like TIM barrel domain-containing protein</fullName>
    </recommendedName>
</protein>
<dbReference type="InterPro" id="IPR013022">
    <property type="entry name" value="Xyl_isomerase-like_TIM-brl"/>
</dbReference>
<keyword evidence="1" id="KW-0413">Isomerase</keyword>
<gene>
    <name evidence="3" type="ORF">GCM10007422_01370</name>
</gene>
<dbReference type="Gene3D" id="3.20.20.150">
    <property type="entry name" value="Divalent-metal-dependent TIM barrel enzymes"/>
    <property type="match status" value="1"/>
</dbReference>
<dbReference type="InterPro" id="IPR036237">
    <property type="entry name" value="Xyl_isomerase-like_sf"/>
</dbReference>